<accession>A0A2P7BSJ6</accession>
<evidence type="ECO:0000313" key="2">
    <source>
        <dbReference type="EMBL" id="PSH69446.1"/>
    </source>
</evidence>
<reference evidence="3" key="1">
    <citation type="submission" date="2017-11" db="EMBL/GenBank/DDBJ databases">
        <authorList>
            <person name="Kuznetsova I."/>
            <person name="Sazanova A."/>
            <person name="Chirak E."/>
            <person name="Safronova V."/>
            <person name="Willems A."/>
        </authorList>
    </citation>
    <scope>NUCLEOTIDE SEQUENCE [LARGE SCALE GENOMIC DNA]</scope>
    <source>
        <strain evidence="3">STM 196</strain>
    </source>
</reference>
<sequence>MPTSSPTRCSMATRRSIPRHRMRRFPGYIGGFGQYRHYARAATPADLDIVTPNNDTTYSWAWLDLRREPIVFETPDIDEGRYNVFQWVDLYTLLSEVQDPG</sequence>
<protein>
    <recommendedName>
        <fullName evidence="1">DUF1254 domain-containing protein</fullName>
    </recommendedName>
</protein>
<proteinExistence type="predicted"/>
<dbReference type="Gene3D" id="2.60.40.1610">
    <property type="entry name" value="Domain of unknown function DUF1254"/>
    <property type="match status" value="1"/>
</dbReference>
<dbReference type="Pfam" id="PF06863">
    <property type="entry name" value="DUF1254"/>
    <property type="match status" value="1"/>
</dbReference>
<dbReference type="AlphaFoldDB" id="A0A2P7BSJ6"/>
<organism evidence="2 3">
    <name type="scientific">Phyllobacterium brassicacearum</name>
    <dbReference type="NCBI Taxonomy" id="314235"/>
    <lineage>
        <taxon>Bacteria</taxon>
        <taxon>Pseudomonadati</taxon>
        <taxon>Pseudomonadota</taxon>
        <taxon>Alphaproteobacteria</taxon>
        <taxon>Hyphomicrobiales</taxon>
        <taxon>Phyllobacteriaceae</taxon>
        <taxon>Phyllobacterium</taxon>
    </lineage>
</organism>
<comment type="caution">
    <text evidence="2">The sequence shown here is derived from an EMBL/GenBank/DDBJ whole genome shotgun (WGS) entry which is preliminary data.</text>
</comment>
<keyword evidence="3" id="KW-1185">Reference proteome</keyword>
<dbReference type="PANTHER" id="PTHR36509:SF2">
    <property type="entry name" value="BLL3101 PROTEIN"/>
    <property type="match status" value="1"/>
</dbReference>
<dbReference type="InterPro" id="IPR037050">
    <property type="entry name" value="DUF1254_sf"/>
</dbReference>
<gene>
    <name evidence="2" type="ORF">CU102_08700</name>
</gene>
<name>A0A2P7BSJ6_9HYPH</name>
<feature type="domain" description="DUF1254" evidence="1">
    <location>
        <begin position="33"/>
        <end position="92"/>
    </location>
</feature>
<dbReference type="OrthoDB" id="9777345at2"/>
<dbReference type="EMBL" id="PGGO01000005">
    <property type="protein sequence ID" value="PSH69446.1"/>
    <property type="molecule type" value="Genomic_DNA"/>
</dbReference>
<dbReference type="SUPFAM" id="SSF160935">
    <property type="entry name" value="VPA0735-like"/>
    <property type="match status" value="1"/>
</dbReference>
<evidence type="ECO:0000313" key="3">
    <source>
        <dbReference type="Proteomes" id="UP000241444"/>
    </source>
</evidence>
<dbReference type="InterPro" id="IPR010679">
    <property type="entry name" value="DUF1254"/>
</dbReference>
<dbReference type="Proteomes" id="UP000241444">
    <property type="component" value="Unassembled WGS sequence"/>
</dbReference>
<evidence type="ECO:0000259" key="1">
    <source>
        <dbReference type="Pfam" id="PF06863"/>
    </source>
</evidence>
<dbReference type="PANTHER" id="PTHR36509">
    <property type="entry name" value="BLL3101 PROTEIN"/>
    <property type="match status" value="1"/>
</dbReference>